<proteinExistence type="predicted"/>
<evidence type="ECO:0000313" key="2">
    <source>
        <dbReference type="Proteomes" id="UP000028623"/>
    </source>
</evidence>
<protein>
    <recommendedName>
        <fullName evidence="3">DUF4269 domain-containing protein</fullName>
    </recommendedName>
</protein>
<gene>
    <name evidence="1" type="ORF">IO89_11030</name>
</gene>
<dbReference type="STRING" id="421072.SAMN04488097_0077"/>
<dbReference type="InterPro" id="IPR025365">
    <property type="entry name" value="DUF4269"/>
</dbReference>
<evidence type="ECO:0000313" key="1">
    <source>
        <dbReference type="EMBL" id="KFC20774.1"/>
    </source>
</evidence>
<comment type="caution">
    <text evidence="1">The sequence shown here is derived from an EMBL/GenBank/DDBJ whole genome shotgun (WGS) entry which is preliminary data.</text>
</comment>
<dbReference type="AlphaFoldDB" id="A0A085BE79"/>
<keyword evidence="2" id="KW-1185">Reference proteome</keyword>
<name>A0A085BE79_9FLAO</name>
<dbReference type="Proteomes" id="UP000028623">
    <property type="component" value="Unassembled WGS sequence"/>
</dbReference>
<dbReference type="OrthoDB" id="6402248at2"/>
<sequence>MNFLNLEYLKNGSEVQKRIFQVLENHQIFQKLKTYNPILAGTFPIEINIEGSDLDIILETDDFEILKKLLIIEFQDQEQFSINLIEINDVESLVCKFQLEEFLVELFAQDRPTHLQNAYLHMIKEFEILEREGDEFRRKIIELKEQGFKTEPAFAKLLGLSGDPHVELLKY</sequence>
<reference evidence="1 2" key="1">
    <citation type="submission" date="2014-07" db="EMBL/GenBank/DDBJ databases">
        <title>Epilithonimonas lactis LMG 22401 Genome.</title>
        <authorList>
            <person name="Pipes S.E."/>
            <person name="Stropko S.J."/>
        </authorList>
    </citation>
    <scope>NUCLEOTIDE SEQUENCE [LARGE SCALE GENOMIC DNA]</scope>
    <source>
        <strain evidence="1 2">LMG 24401</strain>
    </source>
</reference>
<evidence type="ECO:0008006" key="3">
    <source>
        <dbReference type="Google" id="ProtNLM"/>
    </source>
</evidence>
<accession>A0A085BE79</accession>
<dbReference type="eggNOG" id="COG0537">
    <property type="taxonomic scope" value="Bacteria"/>
</dbReference>
<organism evidence="1 2">
    <name type="scientific">Epilithonimonas lactis</name>
    <dbReference type="NCBI Taxonomy" id="421072"/>
    <lineage>
        <taxon>Bacteria</taxon>
        <taxon>Pseudomonadati</taxon>
        <taxon>Bacteroidota</taxon>
        <taxon>Flavobacteriia</taxon>
        <taxon>Flavobacteriales</taxon>
        <taxon>Weeksellaceae</taxon>
        <taxon>Chryseobacterium group</taxon>
        <taxon>Epilithonimonas</taxon>
    </lineage>
</organism>
<dbReference type="EMBL" id="JPLY01000004">
    <property type="protein sequence ID" value="KFC20774.1"/>
    <property type="molecule type" value="Genomic_DNA"/>
</dbReference>
<dbReference type="Pfam" id="PF14091">
    <property type="entry name" value="DUF4269"/>
    <property type="match status" value="1"/>
</dbReference>
<dbReference type="RefSeq" id="WP_034976317.1">
    <property type="nucleotide sequence ID" value="NZ_FOFI01000001.1"/>
</dbReference>